<keyword evidence="2" id="KW-1185">Reference proteome</keyword>
<dbReference type="Proteomes" id="UP001164250">
    <property type="component" value="Chromosome 13"/>
</dbReference>
<accession>A0ACC1A1Z3</accession>
<organism evidence="1 2">
    <name type="scientific">Pistacia atlantica</name>
    <dbReference type="NCBI Taxonomy" id="434234"/>
    <lineage>
        <taxon>Eukaryota</taxon>
        <taxon>Viridiplantae</taxon>
        <taxon>Streptophyta</taxon>
        <taxon>Embryophyta</taxon>
        <taxon>Tracheophyta</taxon>
        <taxon>Spermatophyta</taxon>
        <taxon>Magnoliopsida</taxon>
        <taxon>eudicotyledons</taxon>
        <taxon>Gunneridae</taxon>
        <taxon>Pentapetalae</taxon>
        <taxon>rosids</taxon>
        <taxon>malvids</taxon>
        <taxon>Sapindales</taxon>
        <taxon>Anacardiaceae</taxon>
        <taxon>Pistacia</taxon>
    </lineage>
</organism>
<sequence>MPNSSPTTLTHLLFMPNSFSFIVLNHLHYPSKFPTFYSLAFTPLTSFFSTL</sequence>
<gene>
    <name evidence="1" type="ORF">Patl1_23300</name>
</gene>
<protein>
    <submittedName>
        <fullName evidence="1">Uncharacterized protein</fullName>
    </submittedName>
</protein>
<name>A0ACC1A1Z3_9ROSI</name>
<dbReference type="EMBL" id="CM047909">
    <property type="protein sequence ID" value="KAJ0080249.1"/>
    <property type="molecule type" value="Genomic_DNA"/>
</dbReference>
<proteinExistence type="predicted"/>
<comment type="caution">
    <text evidence="1">The sequence shown here is derived from an EMBL/GenBank/DDBJ whole genome shotgun (WGS) entry which is preliminary data.</text>
</comment>
<evidence type="ECO:0000313" key="1">
    <source>
        <dbReference type="EMBL" id="KAJ0080249.1"/>
    </source>
</evidence>
<reference evidence="2" key="1">
    <citation type="journal article" date="2023" name="G3 (Bethesda)">
        <title>Genome assembly and association tests identify interacting loci associated with vigor, precocity, and sex in interspecific pistachio rootstocks.</title>
        <authorList>
            <person name="Palmer W."/>
            <person name="Jacygrad E."/>
            <person name="Sagayaradj S."/>
            <person name="Cavanaugh K."/>
            <person name="Han R."/>
            <person name="Bertier L."/>
            <person name="Beede B."/>
            <person name="Kafkas S."/>
            <person name="Golino D."/>
            <person name="Preece J."/>
            <person name="Michelmore R."/>
        </authorList>
    </citation>
    <scope>NUCLEOTIDE SEQUENCE [LARGE SCALE GENOMIC DNA]</scope>
</reference>
<evidence type="ECO:0000313" key="2">
    <source>
        <dbReference type="Proteomes" id="UP001164250"/>
    </source>
</evidence>